<evidence type="ECO:0000259" key="10">
    <source>
        <dbReference type="PROSITE" id="PS50893"/>
    </source>
</evidence>
<dbReference type="PANTHER" id="PTHR42771">
    <property type="entry name" value="IRON(3+)-HYDROXAMATE IMPORT ATP-BINDING PROTEIN FHUC"/>
    <property type="match status" value="1"/>
</dbReference>
<evidence type="ECO:0000256" key="9">
    <source>
        <dbReference type="ARBA" id="ARBA00023136"/>
    </source>
</evidence>
<keyword evidence="5" id="KW-0547">Nucleotide-binding</keyword>
<dbReference type="CDD" id="cd03214">
    <property type="entry name" value="ABC_Iron-Siderophores_B12_Hemin"/>
    <property type="match status" value="1"/>
</dbReference>
<comment type="subcellular location">
    <subcellularLocation>
        <location evidence="1">Cell membrane</location>
        <topology evidence="1">Peripheral membrane protein</topology>
    </subcellularLocation>
</comment>
<dbReference type="GO" id="GO:0005524">
    <property type="term" value="F:ATP binding"/>
    <property type="evidence" value="ECO:0007669"/>
    <property type="project" value="UniProtKB-KW"/>
</dbReference>
<keyword evidence="7" id="KW-0408">Iron</keyword>
<accession>A0ABV1FPR5</accession>
<evidence type="ECO:0000313" key="12">
    <source>
        <dbReference type="Proteomes" id="UP001487296"/>
    </source>
</evidence>
<feature type="domain" description="ABC transporter" evidence="10">
    <location>
        <begin position="1"/>
        <end position="241"/>
    </location>
</feature>
<evidence type="ECO:0000256" key="4">
    <source>
        <dbReference type="ARBA" id="ARBA00022496"/>
    </source>
</evidence>
<evidence type="ECO:0000256" key="5">
    <source>
        <dbReference type="ARBA" id="ARBA00022741"/>
    </source>
</evidence>
<dbReference type="Gene3D" id="3.40.50.300">
    <property type="entry name" value="P-loop containing nucleotide triphosphate hydrolases"/>
    <property type="match status" value="1"/>
</dbReference>
<protein>
    <submittedName>
        <fullName evidence="11">ABC transporter ATP-binding protein</fullName>
    </submittedName>
</protein>
<evidence type="ECO:0000313" key="11">
    <source>
        <dbReference type="EMBL" id="MEQ2486399.1"/>
    </source>
</evidence>
<evidence type="ECO:0000256" key="8">
    <source>
        <dbReference type="ARBA" id="ARBA00023065"/>
    </source>
</evidence>
<dbReference type="SMART" id="SM00382">
    <property type="entry name" value="AAA"/>
    <property type="match status" value="1"/>
</dbReference>
<dbReference type="InterPro" id="IPR051535">
    <property type="entry name" value="Siderophore_ABC-ATPase"/>
</dbReference>
<evidence type="ECO:0000256" key="1">
    <source>
        <dbReference type="ARBA" id="ARBA00004202"/>
    </source>
</evidence>
<evidence type="ECO:0000256" key="6">
    <source>
        <dbReference type="ARBA" id="ARBA00022840"/>
    </source>
</evidence>
<dbReference type="InterPro" id="IPR027417">
    <property type="entry name" value="P-loop_NTPase"/>
</dbReference>
<dbReference type="Proteomes" id="UP001487296">
    <property type="component" value="Unassembled WGS sequence"/>
</dbReference>
<keyword evidence="4" id="KW-0410">Iron transport</keyword>
<dbReference type="InterPro" id="IPR003439">
    <property type="entry name" value="ABC_transporter-like_ATP-bd"/>
</dbReference>
<keyword evidence="2" id="KW-0813">Transport</keyword>
<keyword evidence="6 11" id="KW-0067">ATP-binding</keyword>
<evidence type="ECO:0000256" key="3">
    <source>
        <dbReference type="ARBA" id="ARBA00022475"/>
    </source>
</evidence>
<sequence>MIISDLSVGYKHRVVASHLTARLQGGTLTALVGANGMGKSTLLRTLAGVQPPLAGTVTLVADGVERQLSELSRRELSRWIGVVLTDRVEVENLTVEQLVGMGRMPYTGFFGRLNDDDRRMVGEALAMTGLTPLAQRQVGTLSDGERQKMMIAKALAQQTPVVLLDEPTAFLDYPSKVETLRLLGHLAHHTGKIIVLSTHDLNLAVHLADHLVTFGNGLEEVGKDRLRRYLDQLLKSQHASLDKVMG</sequence>
<dbReference type="PANTHER" id="PTHR42771:SF2">
    <property type="entry name" value="IRON(3+)-HYDROXAMATE IMPORT ATP-BINDING PROTEIN FHUC"/>
    <property type="match status" value="1"/>
</dbReference>
<dbReference type="SUPFAM" id="SSF52540">
    <property type="entry name" value="P-loop containing nucleoside triphosphate hydrolases"/>
    <property type="match status" value="1"/>
</dbReference>
<keyword evidence="12" id="KW-1185">Reference proteome</keyword>
<keyword evidence="3" id="KW-1003">Cell membrane</keyword>
<dbReference type="EMBL" id="JBBNFP010000012">
    <property type="protein sequence ID" value="MEQ2486399.1"/>
    <property type="molecule type" value="Genomic_DNA"/>
</dbReference>
<organism evidence="11 12">
    <name type="scientific">Hallella faecis</name>
    <dbReference type="NCBI Taxonomy" id="2841596"/>
    <lineage>
        <taxon>Bacteria</taxon>
        <taxon>Pseudomonadati</taxon>
        <taxon>Bacteroidota</taxon>
        <taxon>Bacteroidia</taxon>
        <taxon>Bacteroidales</taxon>
        <taxon>Prevotellaceae</taxon>
        <taxon>Hallella</taxon>
    </lineage>
</organism>
<keyword evidence="8" id="KW-0406">Ion transport</keyword>
<dbReference type="Pfam" id="PF00005">
    <property type="entry name" value="ABC_tran"/>
    <property type="match status" value="1"/>
</dbReference>
<evidence type="ECO:0000256" key="2">
    <source>
        <dbReference type="ARBA" id="ARBA00022448"/>
    </source>
</evidence>
<keyword evidence="9" id="KW-0472">Membrane</keyword>
<gene>
    <name evidence="11" type="ORF">AAAT34_04925</name>
</gene>
<reference evidence="11 12" key="1">
    <citation type="submission" date="2024-04" db="EMBL/GenBank/DDBJ databases">
        <title>Human intestinal bacterial collection.</title>
        <authorList>
            <person name="Pauvert C."/>
            <person name="Hitch T.C.A."/>
            <person name="Clavel T."/>
        </authorList>
    </citation>
    <scope>NUCLEOTIDE SEQUENCE [LARGE SCALE GENOMIC DNA]</scope>
    <source>
        <strain evidence="11 12">CLA-AA-H145</strain>
    </source>
</reference>
<evidence type="ECO:0000256" key="7">
    <source>
        <dbReference type="ARBA" id="ARBA00023004"/>
    </source>
</evidence>
<proteinExistence type="predicted"/>
<dbReference type="InterPro" id="IPR003593">
    <property type="entry name" value="AAA+_ATPase"/>
</dbReference>
<dbReference type="PROSITE" id="PS50893">
    <property type="entry name" value="ABC_TRANSPORTER_2"/>
    <property type="match status" value="1"/>
</dbReference>
<name>A0ABV1FPR5_9BACT</name>
<comment type="caution">
    <text evidence="11">The sequence shown here is derived from an EMBL/GenBank/DDBJ whole genome shotgun (WGS) entry which is preliminary data.</text>
</comment>